<reference evidence="3 4" key="1">
    <citation type="submission" date="2019-10" db="EMBL/GenBank/DDBJ databases">
        <title>Rubrobacter sp nov SCSIO 52090 isolated from a deep-sea sediment in the South China Sea.</title>
        <authorList>
            <person name="Chen R.W."/>
        </authorList>
    </citation>
    <scope>NUCLEOTIDE SEQUENCE [LARGE SCALE GENOMIC DNA]</scope>
    <source>
        <strain evidence="3 4">SCSIO 52909</strain>
    </source>
</reference>
<dbReference type="Pfam" id="PF02517">
    <property type="entry name" value="Rce1-like"/>
    <property type="match status" value="1"/>
</dbReference>
<protein>
    <submittedName>
        <fullName evidence="3">CPBP family intramembrane metalloprotease</fullName>
    </submittedName>
</protein>
<evidence type="ECO:0000256" key="1">
    <source>
        <dbReference type="SAM" id="Phobius"/>
    </source>
</evidence>
<dbReference type="Proteomes" id="UP000501452">
    <property type="component" value="Chromosome"/>
</dbReference>
<feature type="transmembrane region" description="Helical" evidence="1">
    <location>
        <begin position="258"/>
        <end position="278"/>
    </location>
</feature>
<dbReference type="RefSeq" id="WP_166178854.1">
    <property type="nucleotide sequence ID" value="NZ_CP045119.1"/>
</dbReference>
<dbReference type="InterPro" id="IPR003675">
    <property type="entry name" value="Rce1/LyrA-like_dom"/>
</dbReference>
<feature type="transmembrane region" description="Helical" evidence="1">
    <location>
        <begin position="193"/>
        <end position="213"/>
    </location>
</feature>
<proteinExistence type="predicted"/>
<feature type="transmembrane region" description="Helical" evidence="1">
    <location>
        <begin position="12"/>
        <end position="35"/>
    </location>
</feature>
<keyword evidence="3" id="KW-0482">Metalloprotease</keyword>
<organism evidence="3 4">
    <name type="scientific">Rubrobacter tropicus</name>
    <dbReference type="NCBI Taxonomy" id="2653851"/>
    <lineage>
        <taxon>Bacteria</taxon>
        <taxon>Bacillati</taxon>
        <taxon>Actinomycetota</taxon>
        <taxon>Rubrobacteria</taxon>
        <taxon>Rubrobacterales</taxon>
        <taxon>Rubrobacteraceae</taxon>
        <taxon>Rubrobacter</taxon>
    </lineage>
</organism>
<dbReference type="GO" id="GO:0008237">
    <property type="term" value="F:metallopeptidase activity"/>
    <property type="evidence" value="ECO:0007669"/>
    <property type="project" value="UniProtKB-KW"/>
</dbReference>
<keyword evidence="1" id="KW-0472">Membrane</keyword>
<keyword evidence="3" id="KW-0645">Protease</keyword>
<evidence type="ECO:0000313" key="4">
    <source>
        <dbReference type="Proteomes" id="UP000501452"/>
    </source>
</evidence>
<evidence type="ECO:0000313" key="3">
    <source>
        <dbReference type="EMBL" id="QIN84553.1"/>
    </source>
</evidence>
<feature type="transmembrane region" description="Helical" evidence="1">
    <location>
        <begin position="225"/>
        <end position="246"/>
    </location>
</feature>
<dbReference type="InterPro" id="IPR042150">
    <property type="entry name" value="MmRce1-like"/>
</dbReference>
<keyword evidence="1" id="KW-1133">Transmembrane helix</keyword>
<name>A0A6G8QDM1_9ACTN</name>
<feature type="transmembrane region" description="Helical" evidence="1">
    <location>
        <begin position="47"/>
        <end position="71"/>
    </location>
</feature>
<feature type="domain" description="CAAX prenyl protease 2/Lysostaphin resistance protein A-like" evidence="2">
    <location>
        <begin position="130"/>
        <end position="237"/>
    </location>
</feature>
<keyword evidence="1" id="KW-0812">Transmembrane</keyword>
<dbReference type="GO" id="GO:0080120">
    <property type="term" value="P:CAAX-box protein maturation"/>
    <property type="evidence" value="ECO:0007669"/>
    <property type="project" value="UniProtKB-ARBA"/>
</dbReference>
<dbReference type="GO" id="GO:0006508">
    <property type="term" value="P:proteolysis"/>
    <property type="evidence" value="ECO:0007669"/>
    <property type="project" value="UniProtKB-KW"/>
</dbReference>
<sequence>MTIIEAFIEKHPVATYFALAFVTSWGGILILVGPGGIPATPEQTETLLPFVVVAMLVGPSVAGILLTGFVHGRAGLRELLSRLLGWRVGARWYAVALLTAPLLATAVLLALSLTSSMFLPGILTSDEKATLLLVGVAGGLAAGLFEELGWTGFAVPGLRPRYGVLATGLIVGVLWGAWHFLVNVWGSGSSTGAFSLLLFMPQFLFYVGVLPAYRVLMVWVYDRTGSLPVAMLMHASLTASLPMILMPPATGVPLLTSYLVLAVALWVVVATVAVANGGQLSSRQPLRRRVV</sequence>
<dbReference type="AlphaFoldDB" id="A0A6G8QDM1"/>
<accession>A0A6G8QDM1</accession>
<dbReference type="GO" id="GO:0004175">
    <property type="term" value="F:endopeptidase activity"/>
    <property type="evidence" value="ECO:0007669"/>
    <property type="project" value="UniProtKB-ARBA"/>
</dbReference>
<dbReference type="PANTHER" id="PTHR35797:SF1">
    <property type="entry name" value="PROTEASE"/>
    <property type="match status" value="1"/>
</dbReference>
<dbReference type="KEGG" id="rub:GBA63_19325"/>
<keyword evidence="4" id="KW-1185">Reference proteome</keyword>
<dbReference type="EMBL" id="CP045119">
    <property type="protein sequence ID" value="QIN84553.1"/>
    <property type="molecule type" value="Genomic_DNA"/>
</dbReference>
<feature type="transmembrane region" description="Helical" evidence="1">
    <location>
        <begin position="162"/>
        <end position="181"/>
    </location>
</feature>
<gene>
    <name evidence="3" type="ORF">GBA63_19325</name>
</gene>
<evidence type="ECO:0000259" key="2">
    <source>
        <dbReference type="Pfam" id="PF02517"/>
    </source>
</evidence>
<dbReference type="PANTHER" id="PTHR35797">
    <property type="entry name" value="PROTEASE-RELATED"/>
    <property type="match status" value="1"/>
</dbReference>
<keyword evidence="3" id="KW-0378">Hydrolase</keyword>
<feature type="transmembrane region" description="Helical" evidence="1">
    <location>
        <begin position="92"/>
        <end position="111"/>
    </location>
</feature>
<feature type="transmembrane region" description="Helical" evidence="1">
    <location>
        <begin position="131"/>
        <end position="150"/>
    </location>
</feature>